<sequence>MLTPAFEIHQDNDFLFFYIKAPYTKISDTEIFIEDNEFKFFSKPYFLRLNLPGQLIEDGRETAIYDSNKGHITIKVPKKTQGEVFEGLDMLTKLLAPKGDRAATEPLIEVLGSDADCPPGCILDDNEIDWYIEQKPYEEPNIINTSYKYGFAGQKSGIFSRLANELKHLVDVNDPDNLSPVDRLKQRQDVEDNKFDDDHYLADLYQDDVMKTILAYQPDWNRSESSNDNVKVDHADIICFNDDQKERMRNLPKKEYVIDKEVLPSVYLSLVDLIYSYCYNHRITEGDDNVESGWNICKLSSTLSWFVVDTNPRDVIITNIRRSLCFPLHRHWQLAIKVLEDTQKLFELGKRQILKCLLEIHQLFHDCDSRYILNDIYITDYCVWLQSASDEKLKSLAKALKDLNIKKIDVKLNLEELEAAAKVAMEEDVSNHLEKLTVADSDDESTESSDEDTTGSSYTDSSEESTQTDDASEGENESTKSKTISVSSK</sequence>
<proteinExistence type="inferred from homology"/>
<dbReference type="Gene3D" id="2.60.40.790">
    <property type="match status" value="1"/>
</dbReference>
<dbReference type="PROSITE" id="PS51203">
    <property type="entry name" value="CS"/>
    <property type="match status" value="1"/>
</dbReference>
<evidence type="ECO:0000256" key="5">
    <source>
        <dbReference type="ARBA" id="ARBA00022490"/>
    </source>
</evidence>
<feature type="region of interest" description="Disordered" evidence="8">
    <location>
        <begin position="435"/>
        <end position="489"/>
    </location>
</feature>
<dbReference type="InterPro" id="IPR007009">
    <property type="entry name" value="Shq1_C"/>
</dbReference>
<comment type="subcellular location">
    <subcellularLocation>
        <location evidence="1">Cytoplasm</location>
        <location evidence="1">Cytosol</location>
    </subcellularLocation>
    <subcellularLocation>
        <location evidence="2">Nucleus</location>
        <location evidence="2">Nucleoplasm</location>
    </subcellularLocation>
</comment>
<dbReference type="GO" id="GO:0005654">
    <property type="term" value="C:nucleoplasm"/>
    <property type="evidence" value="ECO:0007669"/>
    <property type="project" value="UniProtKB-SubCell"/>
</dbReference>
<evidence type="ECO:0000256" key="6">
    <source>
        <dbReference type="ARBA" id="ARBA00023242"/>
    </source>
</evidence>
<dbReference type="GO" id="GO:0000493">
    <property type="term" value="P:box H/ACA snoRNP assembly"/>
    <property type="evidence" value="ECO:0007669"/>
    <property type="project" value="InterPro"/>
</dbReference>
<feature type="compositionally biased region" description="Acidic residues" evidence="8">
    <location>
        <begin position="440"/>
        <end position="453"/>
    </location>
</feature>
<keyword evidence="11" id="KW-1185">Reference proteome</keyword>
<dbReference type="AlphaFoldDB" id="A0AAN8PUF8"/>
<feature type="coiled-coil region" evidence="7">
    <location>
        <begin position="400"/>
        <end position="427"/>
    </location>
</feature>
<evidence type="ECO:0000259" key="9">
    <source>
        <dbReference type="PROSITE" id="PS51203"/>
    </source>
</evidence>
<dbReference type="InterPro" id="IPR008978">
    <property type="entry name" value="HSP20-like_chaperone"/>
</dbReference>
<evidence type="ECO:0000256" key="4">
    <source>
        <dbReference type="ARBA" id="ARBA00013750"/>
    </source>
</evidence>
<evidence type="ECO:0000256" key="2">
    <source>
        <dbReference type="ARBA" id="ARBA00004642"/>
    </source>
</evidence>
<keyword evidence="7" id="KW-0175">Coiled coil</keyword>
<dbReference type="EMBL" id="JAZGQO010000010">
    <property type="protein sequence ID" value="KAK6176745.1"/>
    <property type="molecule type" value="Genomic_DNA"/>
</dbReference>
<dbReference type="InterPro" id="IPR007052">
    <property type="entry name" value="CS_dom"/>
</dbReference>
<comment type="similarity">
    <text evidence="3">Belongs to the SHQ1 family.</text>
</comment>
<evidence type="ECO:0000313" key="10">
    <source>
        <dbReference type="EMBL" id="KAK6176745.1"/>
    </source>
</evidence>
<dbReference type="Pfam" id="PF21413">
    <property type="entry name" value="SHQ1-like_CS"/>
    <property type="match status" value="1"/>
</dbReference>
<protein>
    <recommendedName>
        <fullName evidence="4">Protein SHQ1 homolog</fullName>
    </recommendedName>
</protein>
<gene>
    <name evidence="10" type="ORF">SNE40_014986</name>
</gene>
<keyword evidence="5" id="KW-0963">Cytoplasm</keyword>
<dbReference type="Pfam" id="PF04925">
    <property type="entry name" value="SHQ1"/>
    <property type="match status" value="1"/>
</dbReference>
<reference evidence="10 11" key="1">
    <citation type="submission" date="2024-01" db="EMBL/GenBank/DDBJ databases">
        <title>The genome of the rayed Mediterranean limpet Patella caerulea (Linnaeus, 1758).</title>
        <authorList>
            <person name="Anh-Thu Weber A."/>
            <person name="Halstead-Nussloch G."/>
        </authorList>
    </citation>
    <scope>NUCLEOTIDE SEQUENCE [LARGE SCALE GENOMIC DNA]</scope>
    <source>
        <strain evidence="10">AATW-2023a</strain>
        <tissue evidence="10">Whole specimen</tissue>
    </source>
</reference>
<organism evidence="10 11">
    <name type="scientific">Patella caerulea</name>
    <name type="common">Rayed Mediterranean limpet</name>
    <dbReference type="NCBI Taxonomy" id="87958"/>
    <lineage>
        <taxon>Eukaryota</taxon>
        <taxon>Metazoa</taxon>
        <taxon>Spiralia</taxon>
        <taxon>Lophotrochozoa</taxon>
        <taxon>Mollusca</taxon>
        <taxon>Gastropoda</taxon>
        <taxon>Patellogastropoda</taxon>
        <taxon>Patelloidea</taxon>
        <taxon>Patellidae</taxon>
        <taxon>Patella</taxon>
    </lineage>
</organism>
<dbReference type="Proteomes" id="UP001347796">
    <property type="component" value="Unassembled WGS sequence"/>
</dbReference>
<dbReference type="FunFam" id="2.60.40.790:FF:000022">
    <property type="entry name" value="Protein SHQ1 homolog"/>
    <property type="match status" value="1"/>
</dbReference>
<dbReference type="GO" id="GO:0005829">
    <property type="term" value="C:cytosol"/>
    <property type="evidence" value="ECO:0007669"/>
    <property type="project" value="UniProtKB-SubCell"/>
</dbReference>
<evidence type="ECO:0000256" key="3">
    <source>
        <dbReference type="ARBA" id="ARBA00005607"/>
    </source>
</evidence>
<evidence type="ECO:0000256" key="1">
    <source>
        <dbReference type="ARBA" id="ARBA00004514"/>
    </source>
</evidence>
<evidence type="ECO:0000256" key="7">
    <source>
        <dbReference type="SAM" id="Coils"/>
    </source>
</evidence>
<feature type="domain" description="CS" evidence="9">
    <location>
        <begin position="1"/>
        <end position="89"/>
    </location>
</feature>
<dbReference type="InterPro" id="IPR048696">
    <property type="entry name" value="SHQ1-like_CS"/>
</dbReference>
<dbReference type="InterPro" id="IPR039742">
    <property type="entry name" value="Shq1"/>
</dbReference>
<accession>A0AAN8PUF8</accession>
<name>A0AAN8PUF8_PATCE</name>
<keyword evidence="6" id="KW-0539">Nucleus</keyword>
<dbReference type="PANTHER" id="PTHR12967:SF0">
    <property type="entry name" value="PROTEIN SHQ1 HOMOLOG"/>
    <property type="match status" value="1"/>
</dbReference>
<comment type="caution">
    <text evidence="10">The sequence shown here is derived from an EMBL/GenBank/DDBJ whole genome shotgun (WGS) entry which is preliminary data.</text>
</comment>
<dbReference type="PANTHER" id="PTHR12967">
    <property type="entry name" value="PROTEIN SHQ1 HOMOLOG"/>
    <property type="match status" value="1"/>
</dbReference>
<dbReference type="SUPFAM" id="SSF49764">
    <property type="entry name" value="HSP20-like chaperones"/>
    <property type="match status" value="1"/>
</dbReference>
<evidence type="ECO:0000256" key="8">
    <source>
        <dbReference type="SAM" id="MobiDB-lite"/>
    </source>
</evidence>
<feature type="compositionally biased region" description="Acidic residues" evidence="8">
    <location>
        <begin position="461"/>
        <end position="476"/>
    </location>
</feature>
<dbReference type="GO" id="GO:0051082">
    <property type="term" value="F:unfolded protein binding"/>
    <property type="evidence" value="ECO:0007669"/>
    <property type="project" value="TreeGrafter"/>
</dbReference>
<evidence type="ECO:0000313" key="11">
    <source>
        <dbReference type="Proteomes" id="UP001347796"/>
    </source>
</evidence>